<organism evidence="1 2">
    <name type="scientific">Rubripirellula lacrimiformis</name>
    <dbReference type="NCBI Taxonomy" id="1930273"/>
    <lineage>
        <taxon>Bacteria</taxon>
        <taxon>Pseudomonadati</taxon>
        <taxon>Planctomycetota</taxon>
        <taxon>Planctomycetia</taxon>
        <taxon>Pirellulales</taxon>
        <taxon>Pirellulaceae</taxon>
        <taxon>Rubripirellula</taxon>
    </lineage>
</organism>
<protein>
    <submittedName>
        <fullName evidence="1">Uncharacterized protein</fullName>
    </submittedName>
</protein>
<evidence type="ECO:0000313" key="2">
    <source>
        <dbReference type="Proteomes" id="UP000318538"/>
    </source>
</evidence>
<evidence type="ECO:0000313" key="1">
    <source>
        <dbReference type="EMBL" id="QDT04233.1"/>
    </source>
</evidence>
<dbReference type="KEGG" id="rlc:K227x_26230"/>
<keyword evidence="2" id="KW-1185">Reference proteome</keyword>
<dbReference type="AlphaFoldDB" id="A0A517NAS4"/>
<dbReference type="EMBL" id="CP036525">
    <property type="protein sequence ID" value="QDT04233.1"/>
    <property type="molecule type" value="Genomic_DNA"/>
</dbReference>
<accession>A0A517NAS4</accession>
<reference evidence="1 2" key="1">
    <citation type="submission" date="2019-02" db="EMBL/GenBank/DDBJ databases">
        <title>Deep-cultivation of Planctomycetes and their phenomic and genomic characterization uncovers novel biology.</title>
        <authorList>
            <person name="Wiegand S."/>
            <person name="Jogler M."/>
            <person name="Boedeker C."/>
            <person name="Pinto D."/>
            <person name="Vollmers J."/>
            <person name="Rivas-Marin E."/>
            <person name="Kohn T."/>
            <person name="Peeters S.H."/>
            <person name="Heuer A."/>
            <person name="Rast P."/>
            <person name="Oberbeckmann S."/>
            <person name="Bunk B."/>
            <person name="Jeske O."/>
            <person name="Meyerdierks A."/>
            <person name="Storesund J.E."/>
            <person name="Kallscheuer N."/>
            <person name="Luecker S."/>
            <person name="Lage O.M."/>
            <person name="Pohl T."/>
            <person name="Merkel B.J."/>
            <person name="Hornburger P."/>
            <person name="Mueller R.-W."/>
            <person name="Bruemmer F."/>
            <person name="Labrenz M."/>
            <person name="Spormann A.M."/>
            <person name="Op den Camp H."/>
            <person name="Overmann J."/>
            <person name="Amann R."/>
            <person name="Jetten M.S.M."/>
            <person name="Mascher T."/>
            <person name="Medema M.H."/>
            <person name="Devos D.P."/>
            <person name="Kaster A.-K."/>
            <person name="Ovreas L."/>
            <person name="Rohde M."/>
            <person name="Galperin M.Y."/>
            <person name="Jogler C."/>
        </authorList>
    </citation>
    <scope>NUCLEOTIDE SEQUENCE [LARGE SCALE GENOMIC DNA]</scope>
    <source>
        <strain evidence="1 2">K22_7</strain>
    </source>
</reference>
<dbReference type="RefSeq" id="WP_145169768.1">
    <property type="nucleotide sequence ID" value="NZ_CP036525.1"/>
</dbReference>
<dbReference type="Proteomes" id="UP000318538">
    <property type="component" value="Chromosome"/>
</dbReference>
<proteinExistence type="predicted"/>
<name>A0A517NAS4_9BACT</name>
<gene>
    <name evidence="1" type="ORF">K227x_26230</name>
</gene>
<sequence>MNQNAQLRAVAELDKAESRLQMALNQPGFRDFVRTKSAVHFEWMKDHAEALFALEAENSAKITDAIRAGGKRAVHDLLNNPEIEQFLATQVGTSEAGSTAAAHPLRDDSESEELFARLVDAQQAGGMQAVHALFDNPEVTNTLARFSKAKKARVEQVAEASSCESESERFIATLAATHEEGCLKGSDVLDRGDEYIEKMKALESDPRWDIKLPHGDEDVSLPIRCFASAIFWDSRRKNGGECLGNIDHQDAASKKVMEQIDRLVDEATISDRWPRMDSVVNSVVKDFEKTIVHEAPDADAMDSAKGSTSNLNGRKLRRTNRIALTVRSNESKELFLIRALSDHHEYDRSLGLNHEPIRFKELCKRASCSPATASKFFKVHWGSFKQYVYACRSKRVIYQLLQLNGDEQRHAQLHPETEESQ</sequence>